<dbReference type="EMBL" id="BAAAFO010000002">
    <property type="protein sequence ID" value="GAA0248595.1"/>
    <property type="molecule type" value="Genomic_DNA"/>
</dbReference>
<proteinExistence type="predicted"/>
<name>A0ABN0UFA1_9GAMM</name>
<dbReference type="Gene3D" id="3.10.450.50">
    <property type="match status" value="1"/>
</dbReference>
<dbReference type="SUPFAM" id="SSF54427">
    <property type="entry name" value="NTF2-like"/>
    <property type="match status" value="1"/>
</dbReference>
<keyword evidence="3" id="KW-1185">Reference proteome</keyword>
<dbReference type="Pfam" id="PF12680">
    <property type="entry name" value="SnoaL_2"/>
    <property type="match status" value="1"/>
</dbReference>
<sequence length="125" mass="14060">MTTPSQTDIAVEFLTLCASGKVREAYDRHVAGNFRHHNAYFPGDRDSLLTAMEQSAQSEPNKSFTVRQTIASADRVAALSHLRRAHADQEYAVVHILRFEDGKIAEMWDVAQEIPRDSPNQLGMF</sequence>
<gene>
    <name evidence="2" type="ORF">GCM10009126_12620</name>
</gene>
<organism evidence="2 3">
    <name type="scientific">Rhodanobacter caeni</name>
    <dbReference type="NCBI Taxonomy" id="657654"/>
    <lineage>
        <taxon>Bacteria</taxon>
        <taxon>Pseudomonadati</taxon>
        <taxon>Pseudomonadota</taxon>
        <taxon>Gammaproteobacteria</taxon>
        <taxon>Lysobacterales</taxon>
        <taxon>Rhodanobacteraceae</taxon>
        <taxon>Rhodanobacter</taxon>
    </lineage>
</organism>
<accession>A0ABN0UFA1</accession>
<evidence type="ECO:0000259" key="1">
    <source>
        <dbReference type="Pfam" id="PF12680"/>
    </source>
</evidence>
<evidence type="ECO:0000313" key="3">
    <source>
        <dbReference type="Proteomes" id="UP001500657"/>
    </source>
</evidence>
<dbReference type="Proteomes" id="UP001500657">
    <property type="component" value="Unassembled WGS sequence"/>
</dbReference>
<comment type="caution">
    <text evidence="2">The sequence shown here is derived from an EMBL/GenBank/DDBJ whole genome shotgun (WGS) entry which is preliminary data.</text>
</comment>
<dbReference type="InterPro" id="IPR032710">
    <property type="entry name" value="NTF2-like_dom_sf"/>
</dbReference>
<protein>
    <submittedName>
        <fullName evidence="2">Nuclear transport factor 2 family protein</fullName>
    </submittedName>
</protein>
<dbReference type="RefSeq" id="WP_343881330.1">
    <property type="nucleotide sequence ID" value="NZ_BAAAFO010000002.1"/>
</dbReference>
<dbReference type="InterPro" id="IPR037401">
    <property type="entry name" value="SnoaL-like"/>
</dbReference>
<reference evidence="2 3" key="1">
    <citation type="journal article" date="2019" name="Int. J. Syst. Evol. Microbiol.">
        <title>The Global Catalogue of Microorganisms (GCM) 10K type strain sequencing project: providing services to taxonomists for standard genome sequencing and annotation.</title>
        <authorList>
            <consortium name="The Broad Institute Genomics Platform"/>
            <consortium name="The Broad Institute Genome Sequencing Center for Infectious Disease"/>
            <person name="Wu L."/>
            <person name="Ma J."/>
        </authorList>
    </citation>
    <scope>NUCLEOTIDE SEQUENCE [LARGE SCALE GENOMIC DNA]</scope>
    <source>
        <strain evidence="2 3">JCM 16242</strain>
    </source>
</reference>
<evidence type="ECO:0000313" key="2">
    <source>
        <dbReference type="EMBL" id="GAA0248595.1"/>
    </source>
</evidence>
<feature type="domain" description="SnoaL-like" evidence="1">
    <location>
        <begin position="12"/>
        <end position="107"/>
    </location>
</feature>